<keyword evidence="7" id="KW-0675">Receptor</keyword>
<reference evidence="13" key="1">
    <citation type="submission" date="2023-07" db="EMBL/GenBank/DDBJ databases">
        <authorList>
            <person name="Stuckert A."/>
        </authorList>
    </citation>
    <scope>NUCLEOTIDE SEQUENCE</scope>
</reference>
<dbReference type="PROSITE" id="PS50262">
    <property type="entry name" value="G_PROTEIN_RECEP_F1_2"/>
    <property type="match status" value="1"/>
</dbReference>
<feature type="transmembrane region" description="Helical" evidence="11">
    <location>
        <begin position="245"/>
        <end position="267"/>
    </location>
</feature>
<dbReference type="InterPro" id="IPR000370">
    <property type="entry name" value="Prostglndn_IP_rcpt"/>
</dbReference>
<dbReference type="EMBL" id="CAUEEQ010038671">
    <property type="protein sequence ID" value="CAJ0954626.1"/>
    <property type="molecule type" value="Genomic_DNA"/>
</dbReference>
<evidence type="ECO:0000256" key="4">
    <source>
        <dbReference type="ARBA" id="ARBA00022989"/>
    </source>
</evidence>
<keyword evidence="4 11" id="KW-1133">Transmembrane helix</keyword>
<feature type="transmembrane region" description="Helical" evidence="11">
    <location>
        <begin position="192"/>
        <end position="217"/>
    </location>
</feature>
<feature type="transmembrane region" description="Helical" evidence="11">
    <location>
        <begin position="55"/>
        <end position="84"/>
    </location>
</feature>
<feature type="domain" description="G-protein coupled receptors family 1 profile" evidence="12">
    <location>
        <begin position="35"/>
        <end position="267"/>
    </location>
</feature>
<protein>
    <recommendedName>
        <fullName evidence="12">G-protein coupled receptors family 1 profile domain-containing protein</fullName>
    </recommendedName>
</protein>
<evidence type="ECO:0000259" key="12">
    <source>
        <dbReference type="PROSITE" id="PS50262"/>
    </source>
</evidence>
<dbReference type="InterPro" id="IPR008365">
    <property type="entry name" value="Prostanoid_rcpt"/>
</dbReference>
<feature type="region of interest" description="Disordered" evidence="10">
    <location>
        <begin position="299"/>
        <end position="319"/>
    </location>
</feature>
<evidence type="ECO:0000313" key="14">
    <source>
        <dbReference type="Proteomes" id="UP001176940"/>
    </source>
</evidence>
<keyword evidence="6 11" id="KW-0472">Membrane</keyword>
<evidence type="ECO:0000256" key="3">
    <source>
        <dbReference type="ARBA" id="ARBA00022692"/>
    </source>
</evidence>
<dbReference type="PRINTS" id="PR00856">
    <property type="entry name" value="PRSTNOIDIPR"/>
</dbReference>
<dbReference type="PANTHER" id="PTHR11866">
    <property type="entry name" value="G-PROTEIN COUPLED RECEPTOR FAMILY 1 MEMBER"/>
    <property type="match status" value="1"/>
</dbReference>
<feature type="transmembrane region" description="Helical" evidence="11">
    <location>
        <begin position="96"/>
        <end position="118"/>
    </location>
</feature>
<gene>
    <name evidence="13" type="ORF">RIMI_LOCUS14778604</name>
</gene>
<sequence length="503" mass="56492">MDEYNFTNKCLSTTHLGPHESPAISAIMFSAGVLGNLTALVLLERRRRGNRGKISLFFILVTGLVITDLLGTCMISPVVLVSYARRMTLSALNLCNYFAFAMTFFSLATMMVLFAMALERALAIGHPYFYEKFIKKRCGIIAFPVIYSFCIVFCLFPVMGFGEFIQYCPGTWCFINMRGQKRDGYISNVYSMLYAALLLFLILAGLTCNLIVIVSLVRMHKRQKTQRLGSLKTSKREKISMSEEINHLILLSIMTIAFIICSVPFTVRVRDNDPKHTSRLCKGYMTKKESDGVLRQMTWPPVTRSEPNRDGLGTSEPSKLTGDLSLTSSLARQVIEGFGVRCMIVDLSVRCLLFLSSFSVCSISVLLEALGSRFTLHTCSQKGNKHVELKEFSGEKYFIFWNSFKGANNFSHCETCSHGDWNTVFKDTEVTQITLEHDNSSSQRDNAFSQCDDAFSQREKTVSKSDNTLSKRDDPLSKCDIAFPSVISPYPSMTSPYPSVITP</sequence>
<accession>A0ABN9LZ01</accession>
<dbReference type="PRINTS" id="PR01788">
    <property type="entry name" value="PROSTANOIDR"/>
</dbReference>
<feature type="transmembrane region" description="Helical" evidence="11">
    <location>
        <begin position="139"/>
        <end position="159"/>
    </location>
</feature>
<keyword evidence="9" id="KW-0807">Transducer</keyword>
<keyword evidence="2" id="KW-1003">Cell membrane</keyword>
<evidence type="ECO:0000256" key="5">
    <source>
        <dbReference type="ARBA" id="ARBA00023040"/>
    </source>
</evidence>
<keyword evidence="3 11" id="KW-0812">Transmembrane</keyword>
<evidence type="ECO:0000256" key="2">
    <source>
        <dbReference type="ARBA" id="ARBA00022475"/>
    </source>
</evidence>
<feature type="transmembrane region" description="Helical" evidence="11">
    <location>
        <begin position="23"/>
        <end position="43"/>
    </location>
</feature>
<keyword evidence="8" id="KW-0325">Glycoprotein</keyword>
<dbReference type="Gene3D" id="1.20.1070.10">
    <property type="entry name" value="Rhodopsin 7-helix transmembrane proteins"/>
    <property type="match status" value="1"/>
</dbReference>
<evidence type="ECO:0000256" key="7">
    <source>
        <dbReference type="ARBA" id="ARBA00023170"/>
    </source>
</evidence>
<comment type="subcellular location">
    <subcellularLocation>
        <location evidence="1">Cell membrane</location>
        <topology evidence="1">Multi-pass membrane protein</topology>
    </subcellularLocation>
</comment>
<evidence type="ECO:0000256" key="9">
    <source>
        <dbReference type="ARBA" id="ARBA00023224"/>
    </source>
</evidence>
<dbReference type="Proteomes" id="UP001176940">
    <property type="component" value="Unassembled WGS sequence"/>
</dbReference>
<keyword evidence="14" id="KW-1185">Reference proteome</keyword>
<organism evidence="13 14">
    <name type="scientific">Ranitomeya imitator</name>
    <name type="common">mimic poison frog</name>
    <dbReference type="NCBI Taxonomy" id="111125"/>
    <lineage>
        <taxon>Eukaryota</taxon>
        <taxon>Metazoa</taxon>
        <taxon>Chordata</taxon>
        <taxon>Craniata</taxon>
        <taxon>Vertebrata</taxon>
        <taxon>Euteleostomi</taxon>
        <taxon>Amphibia</taxon>
        <taxon>Batrachia</taxon>
        <taxon>Anura</taxon>
        <taxon>Neobatrachia</taxon>
        <taxon>Hyloidea</taxon>
        <taxon>Dendrobatidae</taxon>
        <taxon>Dendrobatinae</taxon>
        <taxon>Ranitomeya</taxon>
    </lineage>
</organism>
<proteinExistence type="predicted"/>
<dbReference type="SUPFAM" id="SSF81321">
    <property type="entry name" value="Family A G protein-coupled receptor-like"/>
    <property type="match status" value="1"/>
</dbReference>
<evidence type="ECO:0000256" key="1">
    <source>
        <dbReference type="ARBA" id="ARBA00004651"/>
    </source>
</evidence>
<name>A0ABN9LZ01_9NEOB</name>
<keyword evidence="5" id="KW-0297">G-protein coupled receptor</keyword>
<evidence type="ECO:0000256" key="10">
    <source>
        <dbReference type="SAM" id="MobiDB-lite"/>
    </source>
</evidence>
<evidence type="ECO:0000256" key="8">
    <source>
        <dbReference type="ARBA" id="ARBA00023180"/>
    </source>
</evidence>
<evidence type="ECO:0000256" key="11">
    <source>
        <dbReference type="SAM" id="Phobius"/>
    </source>
</evidence>
<comment type="caution">
    <text evidence="13">The sequence shown here is derived from an EMBL/GenBank/DDBJ whole genome shotgun (WGS) entry which is preliminary data.</text>
</comment>
<dbReference type="Pfam" id="PF00001">
    <property type="entry name" value="7tm_1"/>
    <property type="match status" value="1"/>
</dbReference>
<evidence type="ECO:0000313" key="13">
    <source>
        <dbReference type="EMBL" id="CAJ0954626.1"/>
    </source>
</evidence>
<dbReference type="PANTHER" id="PTHR11866:SF8">
    <property type="entry name" value="PROSTAGLANDIN E2 RECEPTOR EP2 SUBTYPE"/>
    <property type="match status" value="1"/>
</dbReference>
<evidence type="ECO:0000256" key="6">
    <source>
        <dbReference type="ARBA" id="ARBA00023136"/>
    </source>
</evidence>
<dbReference type="InterPro" id="IPR017452">
    <property type="entry name" value="GPCR_Rhodpsn_7TM"/>
</dbReference>
<dbReference type="InterPro" id="IPR000276">
    <property type="entry name" value="GPCR_Rhodpsn"/>
</dbReference>